<evidence type="ECO:0000313" key="2">
    <source>
        <dbReference type="Proteomes" id="UP000053097"/>
    </source>
</evidence>
<sequence length="84" mass="8731">MKTGVVGLLVGCQASCSGVSRCAILRRRQHDGATRRCDAGGGAAKIRDVDGDGDDEGDDDDAERRMVASGIKRVAAALTVVKRS</sequence>
<evidence type="ECO:0000313" key="1">
    <source>
        <dbReference type="EMBL" id="EZA50762.1"/>
    </source>
</evidence>
<dbReference type="Proteomes" id="UP000053097">
    <property type="component" value="Unassembled WGS sequence"/>
</dbReference>
<keyword evidence="2" id="KW-1185">Reference proteome</keyword>
<dbReference type="EMBL" id="KK107447">
    <property type="protein sequence ID" value="EZA50762.1"/>
    <property type="molecule type" value="Genomic_DNA"/>
</dbReference>
<dbReference type="AlphaFoldDB" id="A0A026W3Y1"/>
<organism evidence="1 2">
    <name type="scientific">Ooceraea biroi</name>
    <name type="common">Clonal raider ant</name>
    <name type="synonym">Cerapachys biroi</name>
    <dbReference type="NCBI Taxonomy" id="2015173"/>
    <lineage>
        <taxon>Eukaryota</taxon>
        <taxon>Metazoa</taxon>
        <taxon>Ecdysozoa</taxon>
        <taxon>Arthropoda</taxon>
        <taxon>Hexapoda</taxon>
        <taxon>Insecta</taxon>
        <taxon>Pterygota</taxon>
        <taxon>Neoptera</taxon>
        <taxon>Endopterygota</taxon>
        <taxon>Hymenoptera</taxon>
        <taxon>Apocrita</taxon>
        <taxon>Aculeata</taxon>
        <taxon>Formicoidea</taxon>
        <taxon>Formicidae</taxon>
        <taxon>Dorylinae</taxon>
        <taxon>Ooceraea</taxon>
    </lineage>
</organism>
<protein>
    <submittedName>
        <fullName evidence="1">Uncharacterized protein</fullName>
    </submittedName>
</protein>
<gene>
    <name evidence="1" type="ORF">X777_10812</name>
</gene>
<proteinExistence type="predicted"/>
<accession>A0A026W3Y1</accession>
<reference evidence="1 2" key="1">
    <citation type="journal article" date="2014" name="Curr. Biol.">
        <title>The genome of the clonal raider ant Cerapachys biroi.</title>
        <authorList>
            <person name="Oxley P.R."/>
            <person name="Ji L."/>
            <person name="Fetter-Pruneda I."/>
            <person name="McKenzie S.K."/>
            <person name="Li C."/>
            <person name="Hu H."/>
            <person name="Zhang G."/>
            <person name="Kronauer D.J."/>
        </authorList>
    </citation>
    <scope>NUCLEOTIDE SEQUENCE [LARGE SCALE GENOMIC DNA]</scope>
</reference>
<name>A0A026W3Y1_OOCBI</name>